<comment type="subcellular location">
    <subcellularLocation>
        <location evidence="2">Nucleus</location>
    </subcellularLocation>
</comment>
<evidence type="ECO:0000256" key="4">
    <source>
        <dbReference type="ARBA" id="ARBA00006743"/>
    </source>
</evidence>
<evidence type="ECO:0000256" key="5">
    <source>
        <dbReference type="ARBA" id="ARBA00022630"/>
    </source>
</evidence>
<dbReference type="CDD" id="cd00537">
    <property type="entry name" value="MTHFR"/>
    <property type="match status" value="1"/>
</dbReference>
<sequence length="830" mass="93176">MKVIDKIKAAESENNTIFSFEFYVPKNEDGVVNLSKSMENLVVHSPSFCDITWRATQGPLTLEIANLMQNLVSVETMMHLTCINMPLQNIDHALDTIKSFGLQNVLALRGDPPRAQEQLRVDGFSSALELVHHVRSKYGDYFGITVAGYPEAHPDVIGADGLVSTESYANDLAYLKTKVDAGADVIITQLFYDTDVYLKFVNNCRQIGITCPIVPGIMPILSYKRFLGTTRLCKTKIPQAIIDALEPIKDNDEAVRAYGIHLGTEMCKKILASGIKQLHFYTMNVDKSALGILMNLGLIEESKIQRPPWKCSAIASSTEEDVGHGQRADAHNAFYLQVIIGPQIHHNQRVLEWGEGYYNGHIKTRKSVHNKDVDNHKLGLERSEQLRKLYEALLEGESEQGAKKLSLALSLEDLSDLEWYYLVSMSFTFKVGQSLPGRALATGQHIWLYDTQSADSKLFTRSLLAKTVVCFPHKGGVIELGVTDLVLEDISFIQHIKTALVQPIEPDCSPKASSVSQKEDSDKDHVIANITENEDEMVDILPFSSLHNSAEQIKFDEDIENGLYQSVLEEFIGSPGDCSNDSSHHAEESFYSCTSTFMPWKKELTADNFRMQESQNTLKKVLFRVPLIKTNRSNSGRVNEDEMQDYPMSPQTYDVYKLDFALQETTANLLLSELEEKKDNPLYMVQESMIPSITEMDEAFILTDSTKYLAGVEELETSIDLEGTGTAKDLDMLEQNQQAYDIYSKSMASEINEIDPNSNKAIQTEILQPLDIDIEVSIEELEVLITMKCPWRECLLIRIMEVLSNLNLETHSVQSSTLNGILSVFLKSKV</sequence>
<dbReference type="GO" id="GO:0035999">
    <property type="term" value="P:tetrahydrofolate interconversion"/>
    <property type="evidence" value="ECO:0007669"/>
    <property type="project" value="UniProtKB-UniPathway"/>
</dbReference>
<evidence type="ECO:0000259" key="14">
    <source>
        <dbReference type="Pfam" id="PF22754"/>
    </source>
</evidence>
<comment type="pathway">
    <text evidence="3 12">One-carbon metabolism; tetrahydrofolate interconversion.</text>
</comment>
<feature type="domain" description="Transcription factor MYC/MYB N-terminal" evidence="13">
    <location>
        <begin position="346"/>
        <end position="498"/>
    </location>
</feature>
<dbReference type="PANTHER" id="PTHR45754:SF3">
    <property type="entry name" value="METHYLENETETRAHYDROFOLATE REDUCTASE (NADPH)"/>
    <property type="match status" value="1"/>
</dbReference>
<keyword evidence="16" id="KW-1185">Reference proteome</keyword>
<dbReference type="InterPro" id="IPR025610">
    <property type="entry name" value="MYC/MYB_N"/>
</dbReference>
<evidence type="ECO:0000256" key="7">
    <source>
        <dbReference type="ARBA" id="ARBA00022857"/>
    </source>
</evidence>
<dbReference type="GO" id="GO:0071949">
    <property type="term" value="F:FAD binding"/>
    <property type="evidence" value="ECO:0007669"/>
    <property type="project" value="TreeGrafter"/>
</dbReference>
<dbReference type="Pfam" id="PF14215">
    <property type="entry name" value="bHLH-MYC_N"/>
    <property type="match status" value="1"/>
</dbReference>
<keyword evidence="8 12" id="KW-0560">Oxidoreductase</keyword>
<dbReference type="InterPro" id="IPR054502">
    <property type="entry name" value="bHLH-TF_ACT-like_plant"/>
</dbReference>
<evidence type="ECO:0000256" key="1">
    <source>
        <dbReference type="ARBA" id="ARBA00001974"/>
    </source>
</evidence>
<evidence type="ECO:0000256" key="11">
    <source>
        <dbReference type="ARBA" id="ARBA00023242"/>
    </source>
</evidence>
<organism evidence="15 16">
    <name type="scientific">Chenopodium quinoa</name>
    <name type="common">Quinoa</name>
    <dbReference type="NCBI Taxonomy" id="63459"/>
    <lineage>
        <taxon>Eukaryota</taxon>
        <taxon>Viridiplantae</taxon>
        <taxon>Streptophyta</taxon>
        <taxon>Embryophyta</taxon>
        <taxon>Tracheophyta</taxon>
        <taxon>Spermatophyta</taxon>
        <taxon>Magnoliopsida</taxon>
        <taxon>eudicotyledons</taxon>
        <taxon>Gunneridae</taxon>
        <taxon>Pentapetalae</taxon>
        <taxon>Caryophyllales</taxon>
        <taxon>Chenopodiaceae</taxon>
        <taxon>Chenopodioideae</taxon>
        <taxon>Atripliceae</taxon>
        <taxon>Chenopodium</taxon>
    </lineage>
</organism>
<dbReference type="UniPathway" id="UPA00193"/>
<dbReference type="SUPFAM" id="SSF51730">
    <property type="entry name" value="FAD-linked oxidoreductase"/>
    <property type="match status" value="1"/>
</dbReference>
<reference evidence="15" key="2">
    <citation type="submission" date="2021-03" db="UniProtKB">
        <authorList>
            <consortium name="EnsemblPlants"/>
        </authorList>
    </citation>
    <scope>IDENTIFICATION</scope>
</reference>
<keyword evidence="7" id="KW-0521">NADP</keyword>
<dbReference type="InterPro" id="IPR004621">
    <property type="entry name" value="Fadh2_euk"/>
</dbReference>
<dbReference type="Gene3D" id="3.20.20.220">
    <property type="match status" value="1"/>
</dbReference>
<evidence type="ECO:0000256" key="12">
    <source>
        <dbReference type="RuleBase" id="RU003862"/>
    </source>
</evidence>
<accession>A0A803KZ93</accession>
<evidence type="ECO:0000256" key="8">
    <source>
        <dbReference type="ARBA" id="ARBA00023002"/>
    </source>
</evidence>
<keyword evidence="10" id="KW-0804">Transcription</keyword>
<dbReference type="Gramene" id="AUR62004352-RA">
    <property type="protein sequence ID" value="AUR62004352-RA:cds"/>
    <property type="gene ID" value="AUR62004352"/>
</dbReference>
<dbReference type="NCBIfam" id="TIGR00677">
    <property type="entry name" value="fadh2_euk"/>
    <property type="match status" value="1"/>
</dbReference>
<comment type="cofactor">
    <cofactor evidence="1 12">
        <name>FAD</name>
        <dbReference type="ChEBI" id="CHEBI:57692"/>
    </cofactor>
</comment>
<dbReference type="GO" id="GO:0004489">
    <property type="term" value="F:methylenetetrahydrofolate reductase [NAD(P)H] activity"/>
    <property type="evidence" value="ECO:0007669"/>
    <property type="project" value="InterPro"/>
</dbReference>
<dbReference type="InterPro" id="IPR029041">
    <property type="entry name" value="FAD-linked_oxidoreductase-like"/>
</dbReference>
<dbReference type="Pfam" id="PF22754">
    <property type="entry name" value="bHLH-TF_ACT-like_plant"/>
    <property type="match status" value="1"/>
</dbReference>
<keyword evidence="6 12" id="KW-0274">FAD</keyword>
<feature type="domain" description="Plant bHLH transcription factor ACT-like" evidence="14">
    <location>
        <begin position="773"/>
        <end position="824"/>
    </location>
</feature>
<dbReference type="PANTHER" id="PTHR45754">
    <property type="entry name" value="METHYLENETETRAHYDROFOLATE REDUCTASE"/>
    <property type="match status" value="1"/>
</dbReference>
<dbReference type="FunFam" id="3.20.20.220:FF:000002">
    <property type="entry name" value="Methylenetetrahydrofolate reductase"/>
    <property type="match status" value="1"/>
</dbReference>
<dbReference type="GO" id="GO:0080090">
    <property type="term" value="P:regulation of primary metabolic process"/>
    <property type="evidence" value="ECO:0007669"/>
    <property type="project" value="UniProtKB-ARBA"/>
</dbReference>
<dbReference type="InterPro" id="IPR003171">
    <property type="entry name" value="Mehydrof_redctse-like"/>
</dbReference>
<evidence type="ECO:0000256" key="3">
    <source>
        <dbReference type="ARBA" id="ARBA00004777"/>
    </source>
</evidence>
<evidence type="ECO:0000256" key="2">
    <source>
        <dbReference type="ARBA" id="ARBA00004123"/>
    </source>
</evidence>
<dbReference type="GO" id="GO:0009086">
    <property type="term" value="P:methionine biosynthetic process"/>
    <property type="evidence" value="ECO:0007669"/>
    <property type="project" value="TreeGrafter"/>
</dbReference>
<name>A0A803KZ93_CHEQI</name>
<keyword evidence="9" id="KW-0805">Transcription regulation</keyword>
<evidence type="ECO:0000256" key="6">
    <source>
        <dbReference type="ARBA" id="ARBA00022827"/>
    </source>
</evidence>
<comment type="similarity">
    <text evidence="4 12">Belongs to the methylenetetrahydrofolate reductase family.</text>
</comment>
<dbReference type="GO" id="GO:0005829">
    <property type="term" value="C:cytosol"/>
    <property type="evidence" value="ECO:0007669"/>
    <property type="project" value="TreeGrafter"/>
</dbReference>
<evidence type="ECO:0000313" key="15">
    <source>
        <dbReference type="EnsemblPlants" id="AUR62004352-RA:cds"/>
    </source>
</evidence>
<evidence type="ECO:0000256" key="9">
    <source>
        <dbReference type="ARBA" id="ARBA00023015"/>
    </source>
</evidence>
<proteinExistence type="inferred from homology"/>
<dbReference type="Proteomes" id="UP000596660">
    <property type="component" value="Unplaced"/>
</dbReference>
<dbReference type="Pfam" id="PF02219">
    <property type="entry name" value="MTHFR"/>
    <property type="match status" value="1"/>
</dbReference>
<reference evidence="15" key="1">
    <citation type="journal article" date="2017" name="Nature">
        <title>The genome of Chenopodium quinoa.</title>
        <authorList>
            <person name="Jarvis D.E."/>
            <person name="Ho Y.S."/>
            <person name="Lightfoot D.J."/>
            <person name="Schmoeckel S.M."/>
            <person name="Li B."/>
            <person name="Borm T.J.A."/>
            <person name="Ohyanagi H."/>
            <person name="Mineta K."/>
            <person name="Michell C.T."/>
            <person name="Saber N."/>
            <person name="Kharbatia N.M."/>
            <person name="Rupper R.R."/>
            <person name="Sharp A.R."/>
            <person name="Dally N."/>
            <person name="Boughton B.A."/>
            <person name="Woo Y.H."/>
            <person name="Gao G."/>
            <person name="Schijlen E.G.W.M."/>
            <person name="Guo X."/>
            <person name="Momin A.A."/>
            <person name="Negrao S."/>
            <person name="Al-Babili S."/>
            <person name="Gehring C."/>
            <person name="Roessner U."/>
            <person name="Jung C."/>
            <person name="Murphy K."/>
            <person name="Arold S.T."/>
            <person name="Gojobori T."/>
            <person name="van der Linden C.G."/>
            <person name="van Loo E.N."/>
            <person name="Jellen E.N."/>
            <person name="Maughan P.J."/>
            <person name="Tester M."/>
        </authorList>
    </citation>
    <scope>NUCLEOTIDE SEQUENCE [LARGE SCALE GENOMIC DNA]</scope>
    <source>
        <strain evidence="15">cv. PI 614886</strain>
    </source>
</reference>
<dbReference type="GO" id="GO:0005634">
    <property type="term" value="C:nucleus"/>
    <property type="evidence" value="ECO:0007669"/>
    <property type="project" value="UniProtKB-SubCell"/>
</dbReference>
<keyword evidence="11" id="KW-0539">Nucleus</keyword>
<evidence type="ECO:0000313" key="16">
    <source>
        <dbReference type="Proteomes" id="UP000596660"/>
    </source>
</evidence>
<dbReference type="EnsemblPlants" id="AUR62004352-RA">
    <property type="protein sequence ID" value="AUR62004352-RA:cds"/>
    <property type="gene ID" value="AUR62004352"/>
</dbReference>
<evidence type="ECO:0000256" key="10">
    <source>
        <dbReference type="ARBA" id="ARBA00023163"/>
    </source>
</evidence>
<keyword evidence="5 12" id="KW-0285">Flavoprotein</keyword>
<dbReference type="AlphaFoldDB" id="A0A803KZ93"/>
<protein>
    <recommendedName>
        <fullName evidence="12">Methylenetetrahydrofolate reductase</fullName>
    </recommendedName>
</protein>
<evidence type="ECO:0000259" key="13">
    <source>
        <dbReference type="Pfam" id="PF14215"/>
    </source>
</evidence>